<keyword evidence="5" id="KW-1185">Reference proteome</keyword>
<dbReference type="InterPro" id="IPR036514">
    <property type="entry name" value="SGNH_hydro_sf"/>
</dbReference>
<dbReference type="PROSITE" id="PS01098">
    <property type="entry name" value="LIPASE_GDSL_SER"/>
    <property type="match status" value="1"/>
</dbReference>
<keyword evidence="3" id="KW-0472">Membrane</keyword>
<dbReference type="InterPro" id="IPR001087">
    <property type="entry name" value="GDSL"/>
</dbReference>
<dbReference type="InterPro" id="IPR044552">
    <property type="entry name" value="GLIP1-5/GLL25"/>
</dbReference>
<sequence length="386" mass="42797">MKIEAKPINKMASLKFNYFCFLVFFVASNIIILDPTLCLGNGDDDMCLVRKQHAALFVFGDSLFDAGNNNYINTTADFQSNYPPYGETFFNYPSGRFSDGRVLPDFIAEYAKLPLIQPYLFPGNKKYSDGINFASAGAGALVETYQGLVIDLKSQLSYFQKVSKVLKKKLGDTEAKTLLAKAVYLINIGSNDYLVPLSKNSTSASSYEKYVGMVVGNISNVIKGIHKVGGRKVGILNQPPFGCVLALKIRLNGTKGSCVEEASSLAKMHNNVLSVELQKLKTQLRGFKYSYFDYYNWVFDVINHPSKYGFKESGVACCGSGLYNGDYTCGGKRASKDYDLCKNPSDYVFFDSVHPTESVNKIFSQIMWSGNQTSTGPYNLKTLFEV</sequence>
<dbReference type="PANTHER" id="PTHR45966:SF1">
    <property type="entry name" value="GDSL ESTERASE_LIPASE 1-RELATED"/>
    <property type="match status" value="1"/>
</dbReference>
<organism evidence="4 5">
    <name type="scientific">Arachis hypogaea</name>
    <name type="common">Peanut</name>
    <dbReference type="NCBI Taxonomy" id="3818"/>
    <lineage>
        <taxon>Eukaryota</taxon>
        <taxon>Viridiplantae</taxon>
        <taxon>Streptophyta</taxon>
        <taxon>Embryophyta</taxon>
        <taxon>Tracheophyta</taxon>
        <taxon>Spermatophyta</taxon>
        <taxon>Magnoliopsida</taxon>
        <taxon>eudicotyledons</taxon>
        <taxon>Gunneridae</taxon>
        <taxon>Pentapetalae</taxon>
        <taxon>rosids</taxon>
        <taxon>fabids</taxon>
        <taxon>Fabales</taxon>
        <taxon>Fabaceae</taxon>
        <taxon>Papilionoideae</taxon>
        <taxon>50 kb inversion clade</taxon>
        <taxon>dalbergioids sensu lato</taxon>
        <taxon>Dalbergieae</taxon>
        <taxon>Pterocarpus clade</taxon>
        <taxon>Arachis</taxon>
    </lineage>
</organism>
<dbReference type="Proteomes" id="UP000289738">
    <property type="component" value="Chromosome B10"/>
</dbReference>
<accession>A0A444XBF0</accession>
<dbReference type="GO" id="GO:0006629">
    <property type="term" value="P:lipid metabolic process"/>
    <property type="evidence" value="ECO:0007669"/>
    <property type="project" value="InterPro"/>
</dbReference>
<keyword evidence="3" id="KW-1133">Transmembrane helix</keyword>
<evidence type="ECO:0000313" key="4">
    <source>
        <dbReference type="EMBL" id="RYQ86813.1"/>
    </source>
</evidence>
<dbReference type="SUPFAM" id="SSF52266">
    <property type="entry name" value="SGNH hydrolase"/>
    <property type="match status" value="1"/>
</dbReference>
<feature type="transmembrane region" description="Helical" evidence="3">
    <location>
        <begin position="12"/>
        <end position="33"/>
    </location>
</feature>
<dbReference type="PANTHER" id="PTHR45966">
    <property type="entry name" value="GDSL-LIKE LIPASE/ACYLHYDROLASE"/>
    <property type="match status" value="1"/>
</dbReference>
<protein>
    <recommendedName>
        <fullName evidence="6">GDSL esterase/lipase</fullName>
    </recommendedName>
</protein>
<dbReference type="AlphaFoldDB" id="A0A444XBF0"/>
<evidence type="ECO:0000313" key="5">
    <source>
        <dbReference type="Proteomes" id="UP000289738"/>
    </source>
</evidence>
<evidence type="ECO:0000256" key="3">
    <source>
        <dbReference type="SAM" id="Phobius"/>
    </source>
</evidence>
<proteinExistence type="inferred from homology"/>
<dbReference type="EMBL" id="SDMP01000020">
    <property type="protein sequence ID" value="RYQ86813.1"/>
    <property type="molecule type" value="Genomic_DNA"/>
</dbReference>
<dbReference type="Gramene" id="arahy.Tifrunner.gnm2.ann2.Ah20g518300.1">
    <property type="protein sequence ID" value="arahy.Tifrunner.gnm2.ann2.Ah20g518300.1-CDS"/>
    <property type="gene ID" value="arahy.Tifrunner.gnm2.ann2.Ah20g518300"/>
</dbReference>
<dbReference type="Pfam" id="PF00657">
    <property type="entry name" value="Lipase_GDSL"/>
    <property type="match status" value="1"/>
</dbReference>
<dbReference type="GO" id="GO:0016298">
    <property type="term" value="F:lipase activity"/>
    <property type="evidence" value="ECO:0007669"/>
    <property type="project" value="InterPro"/>
</dbReference>
<gene>
    <name evidence="4" type="ORF">Ahy_B10g106436</name>
</gene>
<reference evidence="4 5" key="1">
    <citation type="submission" date="2019-01" db="EMBL/GenBank/DDBJ databases">
        <title>Sequencing of cultivated peanut Arachis hypogaea provides insights into genome evolution and oil improvement.</title>
        <authorList>
            <person name="Chen X."/>
        </authorList>
    </citation>
    <scope>NUCLEOTIDE SEQUENCE [LARGE SCALE GENOMIC DNA]</scope>
    <source>
        <strain evidence="5">cv. Fuhuasheng</strain>
        <tissue evidence="4">Leaves</tissue>
    </source>
</reference>
<evidence type="ECO:0000256" key="2">
    <source>
        <dbReference type="ARBA" id="ARBA00022729"/>
    </source>
</evidence>
<comment type="caution">
    <text evidence="4">The sequence shown here is derived from an EMBL/GenBank/DDBJ whole genome shotgun (WGS) entry which is preliminary data.</text>
</comment>
<dbReference type="OrthoDB" id="1600564at2759"/>
<dbReference type="SMR" id="A0A444XBF0"/>
<dbReference type="InterPro" id="IPR008265">
    <property type="entry name" value="Lipase_GDSL_AS"/>
</dbReference>
<name>A0A444XBF0_ARAHY</name>
<comment type="similarity">
    <text evidence="1">Belongs to the 'GDSL' lipolytic enzyme family.</text>
</comment>
<keyword evidence="2" id="KW-0732">Signal</keyword>
<keyword evidence="3" id="KW-0812">Transmembrane</keyword>
<dbReference type="CDD" id="cd01837">
    <property type="entry name" value="SGNH_plant_lipase_like"/>
    <property type="match status" value="1"/>
</dbReference>
<dbReference type="InterPro" id="IPR035669">
    <property type="entry name" value="SGNH_plant_lipase-like"/>
</dbReference>
<dbReference type="Gene3D" id="3.40.50.1110">
    <property type="entry name" value="SGNH hydrolase"/>
    <property type="match status" value="1"/>
</dbReference>
<dbReference type="STRING" id="3818.A0A444XBF0"/>
<evidence type="ECO:0008006" key="6">
    <source>
        <dbReference type="Google" id="ProtNLM"/>
    </source>
</evidence>
<evidence type="ECO:0000256" key="1">
    <source>
        <dbReference type="ARBA" id="ARBA00008668"/>
    </source>
</evidence>